<keyword evidence="5 7" id="KW-0949">S-adenosyl-L-methionine</keyword>
<evidence type="ECO:0000256" key="4">
    <source>
        <dbReference type="ARBA" id="ARBA00022679"/>
    </source>
</evidence>
<feature type="binding site" evidence="7">
    <location>
        <position position="157"/>
    </location>
    <ligand>
        <name>substrate</name>
    </ligand>
</feature>
<organism evidence="8 9">
    <name type="scientific">Fulvivirga sedimenti</name>
    <dbReference type="NCBI Taxonomy" id="2879465"/>
    <lineage>
        <taxon>Bacteria</taxon>
        <taxon>Pseudomonadati</taxon>
        <taxon>Bacteroidota</taxon>
        <taxon>Cytophagia</taxon>
        <taxon>Cytophagales</taxon>
        <taxon>Fulvivirgaceae</taxon>
        <taxon>Fulvivirga</taxon>
    </lineage>
</organism>
<feature type="binding site" evidence="7">
    <location>
        <position position="125"/>
    </location>
    <ligand>
        <name>substrate</name>
    </ligand>
</feature>
<comment type="catalytic activity">
    <reaction evidence="1 7">
        <text>guanosine(46) in tRNA + S-adenosyl-L-methionine = N(7)-methylguanosine(46) in tRNA + S-adenosyl-L-homocysteine</text>
        <dbReference type="Rhea" id="RHEA:42708"/>
        <dbReference type="Rhea" id="RHEA-COMP:10188"/>
        <dbReference type="Rhea" id="RHEA-COMP:10189"/>
        <dbReference type="ChEBI" id="CHEBI:57856"/>
        <dbReference type="ChEBI" id="CHEBI:59789"/>
        <dbReference type="ChEBI" id="CHEBI:74269"/>
        <dbReference type="ChEBI" id="CHEBI:74480"/>
        <dbReference type="EC" id="2.1.1.33"/>
    </reaction>
</comment>
<dbReference type="RefSeq" id="WP_225696443.1">
    <property type="nucleotide sequence ID" value="NZ_JAIXNE010000001.1"/>
</dbReference>
<feature type="binding site" evidence="7">
    <location>
        <begin position="198"/>
        <end position="201"/>
    </location>
    <ligand>
        <name>substrate</name>
    </ligand>
</feature>
<dbReference type="InterPro" id="IPR029063">
    <property type="entry name" value="SAM-dependent_MTases_sf"/>
</dbReference>
<gene>
    <name evidence="7 8" type="primary">trmB</name>
    <name evidence="8" type="ORF">LDX50_00500</name>
</gene>
<dbReference type="AlphaFoldDB" id="A0A9X1KVV8"/>
<dbReference type="PROSITE" id="PS51625">
    <property type="entry name" value="SAM_MT_TRMB"/>
    <property type="match status" value="1"/>
</dbReference>
<dbReference type="EMBL" id="JAIXNE010000001">
    <property type="protein sequence ID" value="MCA6073324.1"/>
    <property type="molecule type" value="Genomic_DNA"/>
</dbReference>
<dbReference type="InterPro" id="IPR003358">
    <property type="entry name" value="tRNA_(Gua-N-7)_MeTrfase_Trmb"/>
</dbReference>
<evidence type="ECO:0000256" key="2">
    <source>
        <dbReference type="ARBA" id="ARBA00003015"/>
    </source>
</evidence>
<keyword evidence="4 7" id="KW-0808">Transferase</keyword>
<comment type="pathway">
    <text evidence="7">tRNA modification; N(7)-methylguanine-tRNA biosynthesis.</text>
</comment>
<comment type="caution">
    <text evidence="8">The sequence shown here is derived from an EMBL/GenBank/DDBJ whole genome shotgun (WGS) entry which is preliminary data.</text>
</comment>
<dbReference type="Gene3D" id="3.40.50.150">
    <property type="entry name" value="Vaccinia Virus protein VP39"/>
    <property type="match status" value="1"/>
</dbReference>
<feature type="binding site" evidence="7">
    <location>
        <position position="47"/>
    </location>
    <ligand>
        <name>S-adenosyl-L-methionine</name>
        <dbReference type="ChEBI" id="CHEBI:59789"/>
    </ligand>
</feature>
<comment type="caution">
    <text evidence="7">Lacks conserved residue(s) required for the propagation of feature annotation.</text>
</comment>
<feature type="binding site" evidence="7">
    <location>
        <position position="72"/>
    </location>
    <ligand>
        <name>S-adenosyl-L-methionine</name>
        <dbReference type="ChEBI" id="CHEBI:59789"/>
    </ligand>
</feature>
<dbReference type="NCBIfam" id="TIGR00091">
    <property type="entry name" value="tRNA (guanosine(46)-N7)-methyltransferase TrmB"/>
    <property type="match status" value="1"/>
</dbReference>
<evidence type="ECO:0000256" key="5">
    <source>
        <dbReference type="ARBA" id="ARBA00022691"/>
    </source>
</evidence>
<dbReference type="NCBIfam" id="NF001080">
    <property type="entry name" value="PRK00121.2-2"/>
    <property type="match status" value="1"/>
</dbReference>
<dbReference type="EC" id="2.1.1.33" evidence="7"/>
<dbReference type="Proteomes" id="UP001139409">
    <property type="component" value="Unassembled WGS sequence"/>
</dbReference>
<dbReference type="Pfam" id="PF02390">
    <property type="entry name" value="Methyltransf_4"/>
    <property type="match status" value="1"/>
</dbReference>
<dbReference type="SUPFAM" id="SSF53335">
    <property type="entry name" value="S-adenosyl-L-methionine-dependent methyltransferases"/>
    <property type="match status" value="1"/>
</dbReference>
<sequence>MSRSKLARFEANRHRQNIIEPGKPLFEKIKGSWNTEYFKNDNPITVELACGRGEYTVGLARLFDDQNFIGIDVKGDRIWKGSGWAIEEGLSNVAFLRTQIQYLPEFFEYGEIDNFWITFPDPRPKDRDEKRRITNGKYLDLYKSLLAADGWVNFKTDNTGLFEFTLEVLHERNDIRDFEFTRDLYHSELRPLCHEIRTRYEEKFSAQGHDIKFLRFRFAE</sequence>
<accession>A0A9X1KVV8</accession>
<evidence type="ECO:0000256" key="7">
    <source>
        <dbReference type="HAMAP-Rule" id="MF_01057"/>
    </source>
</evidence>
<evidence type="ECO:0000256" key="6">
    <source>
        <dbReference type="ARBA" id="ARBA00022694"/>
    </source>
</evidence>
<evidence type="ECO:0000313" key="9">
    <source>
        <dbReference type="Proteomes" id="UP001139409"/>
    </source>
</evidence>
<evidence type="ECO:0000313" key="8">
    <source>
        <dbReference type="EMBL" id="MCA6073324.1"/>
    </source>
</evidence>
<dbReference type="GO" id="GO:0043527">
    <property type="term" value="C:tRNA methyltransferase complex"/>
    <property type="evidence" value="ECO:0007669"/>
    <property type="project" value="TreeGrafter"/>
</dbReference>
<name>A0A9X1KVV8_9BACT</name>
<evidence type="ECO:0000256" key="1">
    <source>
        <dbReference type="ARBA" id="ARBA00000142"/>
    </source>
</evidence>
<keyword evidence="6 7" id="KW-0819">tRNA processing</keyword>
<dbReference type="PANTHER" id="PTHR23417:SF14">
    <property type="entry name" value="PENTACOTRIPEPTIDE-REPEAT REGION OF PRORP DOMAIN-CONTAINING PROTEIN"/>
    <property type="match status" value="1"/>
</dbReference>
<evidence type="ECO:0000256" key="3">
    <source>
        <dbReference type="ARBA" id="ARBA00022603"/>
    </source>
</evidence>
<keyword evidence="9" id="KW-1185">Reference proteome</keyword>
<keyword evidence="3 7" id="KW-0489">Methyltransferase</keyword>
<reference evidence="8" key="1">
    <citation type="submission" date="2021-09" db="EMBL/GenBank/DDBJ databases">
        <title>Fulvivirga sp. isolated from coastal sediment.</title>
        <authorList>
            <person name="Yu H."/>
        </authorList>
    </citation>
    <scope>NUCLEOTIDE SEQUENCE</scope>
    <source>
        <strain evidence="8">1062</strain>
    </source>
</reference>
<comment type="function">
    <text evidence="2 7">Catalyzes the formation of N(7)-methylguanine at position 46 (m7G46) in tRNA.</text>
</comment>
<feature type="binding site" evidence="7">
    <location>
        <position position="121"/>
    </location>
    <ligand>
        <name>S-adenosyl-L-methionine</name>
        <dbReference type="ChEBI" id="CHEBI:59789"/>
    </ligand>
</feature>
<comment type="similarity">
    <text evidence="7">Belongs to the class I-like SAM-binding methyltransferase superfamily. TrmB family.</text>
</comment>
<dbReference type="HAMAP" id="MF_01057">
    <property type="entry name" value="tRNA_methyltr_TrmB"/>
    <property type="match status" value="1"/>
</dbReference>
<dbReference type="InterPro" id="IPR055361">
    <property type="entry name" value="tRNA_methyltr_TrmB_bact"/>
</dbReference>
<proteinExistence type="inferred from homology"/>
<protein>
    <recommendedName>
        <fullName evidence="7">tRNA (guanine-N(7)-)-methyltransferase</fullName>
        <ecNumber evidence="7">2.1.1.33</ecNumber>
    </recommendedName>
    <alternativeName>
        <fullName evidence="7">tRNA (guanine(46)-N(7))-methyltransferase</fullName>
    </alternativeName>
    <alternativeName>
        <fullName evidence="7">tRNA(m7G46)-methyltransferase</fullName>
    </alternativeName>
</protein>
<dbReference type="GO" id="GO:0008176">
    <property type="term" value="F:tRNA (guanine(46)-N7)-methyltransferase activity"/>
    <property type="evidence" value="ECO:0007669"/>
    <property type="project" value="UniProtKB-UniRule"/>
</dbReference>
<dbReference type="PANTHER" id="PTHR23417">
    <property type="entry name" value="3-DEOXY-D-MANNO-OCTULOSONIC-ACID TRANSFERASE/TRNA GUANINE-N 7 - -METHYLTRANSFERASE"/>
    <property type="match status" value="1"/>
</dbReference>